<reference evidence="1 2" key="1">
    <citation type="journal article" date="2019" name="Int. J. Syst. Evol. Microbiol.">
        <title>The Global Catalogue of Microorganisms (GCM) 10K type strain sequencing project: providing services to taxonomists for standard genome sequencing and annotation.</title>
        <authorList>
            <consortium name="The Broad Institute Genomics Platform"/>
            <consortium name="The Broad Institute Genome Sequencing Center for Infectious Disease"/>
            <person name="Wu L."/>
            <person name="Ma J."/>
        </authorList>
    </citation>
    <scope>NUCLEOTIDE SEQUENCE [LARGE SCALE GENOMIC DNA]</scope>
    <source>
        <strain evidence="1 2">CGMCC 1.12563</strain>
    </source>
</reference>
<keyword evidence="2" id="KW-1185">Reference proteome</keyword>
<dbReference type="Proteomes" id="UP001597187">
    <property type="component" value="Unassembled WGS sequence"/>
</dbReference>
<organism evidence="1 2">
    <name type="scientific">Halomarina rubra</name>
    <dbReference type="NCBI Taxonomy" id="2071873"/>
    <lineage>
        <taxon>Archaea</taxon>
        <taxon>Methanobacteriati</taxon>
        <taxon>Methanobacteriota</taxon>
        <taxon>Stenosarchaea group</taxon>
        <taxon>Halobacteria</taxon>
        <taxon>Halobacteriales</taxon>
        <taxon>Natronomonadaceae</taxon>
        <taxon>Halomarina</taxon>
    </lineage>
</organism>
<proteinExistence type="predicted"/>
<accession>A0ABD6ARP8</accession>
<comment type="caution">
    <text evidence="1">The sequence shown here is derived from an EMBL/GenBank/DDBJ whole genome shotgun (WGS) entry which is preliminary data.</text>
</comment>
<dbReference type="AlphaFoldDB" id="A0ABD6ARP8"/>
<evidence type="ECO:0000313" key="2">
    <source>
        <dbReference type="Proteomes" id="UP001597187"/>
    </source>
</evidence>
<dbReference type="EMBL" id="JBHUDC010000002">
    <property type="protein sequence ID" value="MFD1512374.1"/>
    <property type="molecule type" value="Genomic_DNA"/>
</dbReference>
<gene>
    <name evidence="1" type="ORF">ACFSBT_03655</name>
</gene>
<sequence>MQYLDVDEDNNRIVITMEGMFDVDEADRSTRDAVETFESMNPGFDVVVDAKAMKASDQEAAEYLQRSKGALSRLDVGTVVLVKSESVASRMQMNRVGERDYDLREADSVDAAHAMLDA</sequence>
<evidence type="ECO:0000313" key="1">
    <source>
        <dbReference type="EMBL" id="MFD1512374.1"/>
    </source>
</evidence>
<dbReference type="RefSeq" id="WP_250872353.1">
    <property type="nucleotide sequence ID" value="NZ_JALXFV010000002.1"/>
</dbReference>
<evidence type="ECO:0008006" key="3">
    <source>
        <dbReference type="Google" id="ProtNLM"/>
    </source>
</evidence>
<name>A0ABD6ARP8_9EURY</name>
<protein>
    <recommendedName>
        <fullName evidence="3">STAS domain-containing protein</fullName>
    </recommendedName>
</protein>